<protein>
    <submittedName>
        <fullName evidence="1">Uncharacterized protein</fullName>
    </submittedName>
</protein>
<organism evidence="1 2">
    <name type="scientific">Rhodocollybia butyracea</name>
    <dbReference type="NCBI Taxonomy" id="206335"/>
    <lineage>
        <taxon>Eukaryota</taxon>
        <taxon>Fungi</taxon>
        <taxon>Dikarya</taxon>
        <taxon>Basidiomycota</taxon>
        <taxon>Agaricomycotina</taxon>
        <taxon>Agaricomycetes</taxon>
        <taxon>Agaricomycetidae</taxon>
        <taxon>Agaricales</taxon>
        <taxon>Marasmiineae</taxon>
        <taxon>Omphalotaceae</taxon>
        <taxon>Rhodocollybia</taxon>
    </lineage>
</organism>
<dbReference type="Proteomes" id="UP000772434">
    <property type="component" value="Unassembled WGS sequence"/>
</dbReference>
<comment type="caution">
    <text evidence="1">The sequence shown here is derived from an EMBL/GenBank/DDBJ whole genome shotgun (WGS) entry which is preliminary data.</text>
</comment>
<reference evidence="1" key="1">
    <citation type="submission" date="2020-11" db="EMBL/GenBank/DDBJ databases">
        <authorList>
            <consortium name="DOE Joint Genome Institute"/>
            <person name="Ahrendt S."/>
            <person name="Riley R."/>
            <person name="Andreopoulos W."/>
            <person name="Labutti K."/>
            <person name="Pangilinan J."/>
            <person name="Ruiz-Duenas F.J."/>
            <person name="Barrasa J.M."/>
            <person name="Sanchez-Garcia M."/>
            <person name="Camarero S."/>
            <person name="Miyauchi S."/>
            <person name="Serrano A."/>
            <person name="Linde D."/>
            <person name="Babiker R."/>
            <person name="Drula E."/>
            <person name="Ayuso-Fernandez I."/>
            <person name="Pacheco R."/>
            <person name="Padilla G."/>
            <person name="Ferreira P."/>
            <person name="Barriuso J."/>
            <person name="Kellner H."/>
            <person name="Castanera R."/>
            <person name="Alfaro M."/>
            <person name="Ramirez L."/>
            <person name="Pisabarro A.G."/>
            <person name="Kuo A."/>
            <person name="Tritt A."/>
            <person name="Lipzen A."/>
            <person name="He G."/>
            <person name="Yan M."/>
            <person name="Ng V."/>
            <person name="Cullen D."/>
            <person name="Martin F."/>
            <person name="Rosso M.-N."/>
            <person name="Henrissat B."/>
            <person name="Hibbett D."/>
            <person name="Martinez A.T."/>
            <person name="Grigoriev I.V."/>
        </authorList>
    </citation>
    <scope>NUCLEOTIDE SEQUENCE</scope>
    <source>
        <strain evidence="1">AH 40177</strain>
    </source>
</reference>
<keyword evidence="2" id="KW-1185">Reference proteome</keyword>
<gene>
    <name evidence="1" type="ORF">BDP27DRAFT_1430354</name>
</gene>
<dbReference type="AlphaFoldDB" id="A0A9P5P8H2"/>
<name>A0A9P5P8H2_9AGAR</name>
<accession>A0A9P5P8H2</accession>
<evidence type="ECO:0000313" key="2">
    <source>
        <dbReference type="Proteomes" id="UP000772434"/>
    </source>
</evidence>
<dbReference type="EMBL" id="JADNRY010000255">
    <property type="protein sequence ID" value="KAF9060201.1"/>
    <property type="molecule type" value="Genomic_DNA"/>
</dbReference>
<sequence length="301" mass="34668">MVYVSTAKVKALKSRAHSTTFNPRNIESDWYPCWNQVLMDITMHLPNICVYGQHLLWIRSSREVLDPFLRQFMLQHHPAAAPPVAQDHEEELDSPMALDGDTSFGSAESVAGSDKDLKPDFSLMHLTLKPLRDDLAELPFGIRRAGMKVLHECYFCICEIKAAPSRRLAGTPNFEIVLRQRFRQAQDQLAKYANLYFLADGGLERDRLLLWACVGSHWVWAEVKRKHVPLWLWDTNSYAQGVDVEAFYRLFSLQPLDLCTPESDEEIDTLMAEYFQTLWIHPELYGEHVDTSEEESDGDEH</sequence>
<evidence type="ECO:0000313" key="1">
    <source>
        <dbReference type="EMBL" id="KAF9060201.1"/>
    </source>
</evidence>
<dbReference type="OrthoDB" id="2896080at2759"/>
<proteinExistence type="predicted"/>